<dbReference type="eggNOG" id="ENOG502QV0C">
    <property type="taxonomic scope" value="Eukaryota"/>
</dbReference>
<dbReference type="GeneTree" id="ENSGT00940000154356"/>
<dbReference type="Ensembl" id="ENSCSAVT00000003340.1">
    <property type="protein sequence ID" value="ENSCSAVP00000003289.1"/>
    <property type="gene ID" value="ENSCSAVG00000001962.1"/>
</dbReference>
<dbReference type="AlphaFoldDB" id="H2YD91"/>
<dbReference type="OMA" id="YRIYPHE"/>
<dbReference type="STRING" id="51511.ENSCSAVP00000003289"/>
<evidence type="ECO:0000313" key="2">
    <source>
        <dbReference type="Proteomes" id="UP000007875"/>
    </source>
</evidence>
<organism evidence="1 2">
    <name type="scientific">Ciona savignyi</name>
    <name type="common">Pacific transparent sea squirt</name>
    <dbReference type="NCBI Taxonomy" id="51511"/>
    <lineage>
        <taxon>Eukaryota</taxon>
        <taxon>Metazoa</taxon>
        <taxon>Chordata</taxon>
        <taxon>Tunicata</taxon>
        <taxon>Ascidiacea</taxon>
        <taxon>Phlebobranchia</taxon>
        <taxon>Cionidae</taxon>
        <taxon>Ciona</taxon>
    </lineage>
</organism>
<protein>
    <submittedName>
        <fullName evidence="1">Uncharacterized protein</fullName>
    </submittedName>
</protein>
<reference evidence="1" key="3">
    <citation type="submission" date="2025-09" db="UniProtKB">
        <authorList>
            <consortium name="Ensembl"/>
        </authorList>
    </citation>
    <scope>IDENTIFICATION</scope>
</reference>
<sequence length="143" mass="16577">LAFSGNNELVGSPENGNFLGILELMAEYDTFLAEHIQRQQRQRHVSYFSPTVCEEFIDILAKKVLNFIIFEIKQAKYYSVSVDSTPDITNVDQLTIVFFFEHNHLAKYIPSFFSSSTHRWNLLIDALKPLHLPTIKPLSNTRW</sequence>
<keyword evidence="2" id="KW-1185">Reference proteome</keyword>
<dbReference type="Proteomes" id="UP000007875">
    <property type="component" value="Unassembled WGS sequence"/>
</dbReference>
<reference evidence="2" key="1">
    <citation type="submission" date="2003-08" db="EMBL/GenBank/DDBJ databases">
        <authorList>
            <person name="Birren B."/>
            <person name="Nusbaum C."/>
            <person name="Abebe A."/>
            <person name="Abouelleil A."/>
            <person name="Adekoya E."/>
            <person name="Ait-zahra M."/>
            <person name="Allen N."/>
            <person name="Allen T."/>
            <person name="An P."/>
            <person name="Anderson M."/>
            <person name="Anderson S."/>
            <person name="Arachchi H."/>
            <person name="Armbruster J."/>
            <person name="Bachantsang P."/>
            <person name="Baldwin J."/>
            <person name="Barry A."/>
            <person name="Bayul T."/>
            <person name="Blitshsteyn B."/>
            <person name="Bloom T."/>
            <person name="Blye J."/>
            <person name="Boguslavskiy L."/>
            <person name="Borowsky M."/>
            <person name="Boukhgalter B."/>
            <person name="Brunache A."/>
            <person name="Butler J."/>
            <person name="Calixte N."/>
            <person name="Calvo S."/>
            <person name="Camarata J."/>
            <person name="Campo K."/>
            <person name="Chang J."/>
            <person name="Cheshatsang Y."/>
            <person name="Citroen M."/>
            <person name="Collymore A."/>
            <person name="Considine T."/>
            <person name="Cook A."/>
            <person name="Cooke P."/>
            <person name="Corum B."/>
            <person name="Cuomo C."/>
            <person name="David R."/>
            <person name="Dawoe T."/>
            <person name="Degray S."/>
            <person name="Dodge S."/>
            <person name="Dooley K."/>
            <person name="Dorje P."/>
            <person name="Dorjee K."/>
            <person name="Dorris L."/>
            <person name="Duffey N."/>
            <person name="Dupes A."/>
            <person name="Elkins T."/>
            <person name="Engels R."/>
            <person name="Erickson J."/>
            <person name="Farina A."/>
            <person name="Faro S."/>
            <person name="Ferreira P."/>
            <person name="Fischer H."/>
            <person name="Fitzgerald M."/>
            <person name="Foley K."/>
            <person name="Gage D."/>
            <person name="Galagan J."/>
            <person name="Gearin G."/>
            <person name="Gnerre S."/>
            <person name="Gnirke A."/>
            <person name="Goyette A."/>
            <person name="Graham J."/>
            <person name="Grandbois E."/>
            <person name="Gyaltsen K."/>
            <person name="Hafez N."/>
            <person name="Hagopian D."/>
            <person name="Hagos B."/>
            <person name="Hall J."/>
            <person name="Hatcher B."/>
            <person name="Heller A."/>
            <person name="Higgins H."/>
            <person name="Honan T."/>
            <person name="Horn A."/>
            <person name="Houde N."/>
            <person name="Hughes L."/>
            <person name="Hulme W."/>
            <person name="Husby E."/>
            <person name="Iliev I."/>
            <person name="Jaffe D."/>
            <person name="Jones C."/>
            <person name="Kamal M."/>
            <person name="Kamat A."/>
            <person name="Kamvysselis M."/>
            <person name="Karlsson E."/>
            <person name="Kells C."/>
            <person name="Kieu A."/>
            <person name="Kisner P."/>
            <person name="Kodira C."/>
            <person name="Kulbokas E."/>
            <person name="Labutti K."/>
            <person name="Lama D."/>
            <person name="Landers T."/>
            <person name="Leger J."/>
            <person name="Levine S."/>
            <person name="Lewis D."/>
            <person name="Lewis T."/>
            <person name="Lindblad-toh K."/>
            <person name="Liu X."/>
            <person name="Lokyitsang T."/>
            <person name="Lokyitsang Y."/>
            <person name="Lucien O."/>
            <person name="Lui A."/>
            <person name="Ma L.J."/>
            <person name="Mabbitt R."/>
            <person name="Macdonald J."/>
            <person name="Maclean C."/>
            <person name="Major J."/>
            <person name="Manning J."/>
            <person name="Marabella R."/>
            <person name="Maru K."/>
            <person name="Matthews C."/>
            <person name="Mauceli E."/>
            <person name="Mccarthy M."/>
            <person name="Mcdonough S."/>
            <person name="Mcghee T."/>
            <person name="Meldrim J."/>
            <person name="Meneus L."/>
            <person name="Mesirov J."/>
            <person name="Mihalev A."/>
            <person name="Mihova T."/>
            <person name="Mikkelsen T."/>
            <person name="Mlenga V."/>
            <person name="Moru K."/>
            <person name="Mozes J."/>
            <person name="Mulrain L."/>
            <person name="Munson G."/>
            <person name="Naylor J."/>
            <person name="Newes C."/>
            <person name="Nguyen C."/>
            <person name="Nguyen N."/>
            <person name="Nguyen T."/>
            <person name="Nicol R."/>
            <person name="Nielsen C."/>
            <person name="Nizzari M."/>
            <person name="Norbu C."/>
            <person name="Norbu N."/>
            <person name="O'donnell P."/>
            <person name="Okoawo O."/>
            <person name="O'leary S."/>
            <person name="Omotosho B."/>
            <person name="O'neill K."/>
            <person name="Osman S."/>
            <person name="Parker S."/>
            <person name="Perrin D."/>
            <person name="Phunkhang P."/>
            <person name="Piqani B."/>
            <person name="Purcell S."/>
            <person name="Rachupka T."/>
            <person name="Ramasamy U."/>
            <person name="Rameau R."/>
            <person name="Ray V."/>
            <person name="Raymond C."/>
            <person name="Retta R."/>
            <person name="Richardson S."/>
            <person name="Rise C."/>
            <person name="Rodriguez J."/>
            <person name="Rogers J."/>
            <person name="Rogov P."/>
            <person name="Rutman M."/>
            <person name="Schupbach R."/>
            <person name="Seaman C."/>
            <person name="Settipalli S."/>
            <person name="Sharpe T."/>
            <person name="Sheridan J."/>
            <person name="Sherpa N."/>
            <person name="Shi J."/>
            <person name="Smirnov S."/>
            <person name="Smith C."/>
            <person name="Sougnez C."/>
            <person name="Spencer B."/>
            <person name="Stalker J."/>
            <person name="Stange-thomann N."/>
            <person name="Stavropoulos S."/>
            <person name="Stetson K."/>
            <person name="Stone C."/>
            <person name="Stone S."/>
            <person name="Stubbs M."/>
            <person name="Talamas J."/>
            <person name="Tchuinga P."/>
            <person name="Tenzing P."/>
            <person name="Tesfaye S."/>
            <person name="Theodore J."/>
            <person name="Thoulutsang Y."/>
            <person name="Topham K."/>
            <person name="Towey S."/>
            <person name="Tsamla T."/>
            <person name="Tsomo N."/>
            <person name="Vallee D."/>
            <person name="Vassiliev H."/>
            <person name="Venkataraman V."/>
            <person name="Vinson J."/>
            <person name="Vo A."/>
            <person name="Wade C."/>
            <person name="Wang S."/>
            <person name="Wangchuk T."/>
            <person name="Wangdi T."/>
            <person name="Whittaker C."/>
            <person name="Wilkinson J."/>
            <person name="Wu Y."/>
            <person name="Wyman D."/>
            <person name="Yadav S."/>
            <person name="Yang S."/>
            <person name="Yang X."/>
            <person name="Yeager S."/>
            <person name="Yee E."/>
            <person name="Young G."/>
            <person name="Zainoun J."/>
            <person name="Zembeck L."/>
            <person name="Zimmer A."/>
            <person name="Zody M."/>
            <person name="Lander E."/>
        </authorList>
    </citation>
    <scope>NUCLEOTIDE SEQUENCE [LARGE SCALE GENOMIC DNA]</scope>
</reference>
<dbReference type="InParanoid" id="H2YD91"/>
<dbReference type="PANTHER" id="PTHR45749">
    <property type="match status" value="1"/>
</dbReference>
<evidence type="ECO:0000313" key="1">
    <source>
        <dbReference type="Ensembl" id="ENSCSAVP00000003289.1"/>
    </source>
</evidence>
<proteinExistence type="predicted"/>
<accession>H2YD91</accession>
<dbReference type="HOGENOM" id="CLU_1810463_0_0_1"/>
<reference evidence="1" key="2">
    <citation type="submission" date="2025-08" db="UniProtKB">
        <authorList>
            <consortium name="Ensembl"/>
        </authorList>
    </citation>
    <scope>IDENTIFICATION</scope>
</reference>
<dbReference type="PANTHER" id="PTHR45749:SF23">
    <property type="entry name" value="ZINC FINGER MYM-TYPE PROTEIN 1-LIKE"/>
    <property type="match status" value="1"/>
</dbReference>
<name>H2YD91_CIOSA</name>